<keyword evidence="4" id="KW-1185">Reference proteome</keyword>
<dbReference type="AlphaFoldDB" id="A0A6I4IK29"/>
<protein>
    <submittedName>
        <fullName evidence="3">Outer membrane beta-barrel protein</fullName>
    </submittedName>
</protein>
<dbReference type="RefSeq" id="WP_140996894.1">
    <property type="nucleotide sequence ID" value="NZ_VDCZ01000002.1"/>
</dbReference>
<organism evidence="3 4">
    <name type="scientific">Flavobacterium profundi</name>
    <dbReference type="NCBI Taxonomy" id="1774945"/>
    <lineage>
        <taxon>Bacteria</taxon>
        <taxon>Pseudomonadati</taxon>
        <taxon>Bacteroidota</taxon>
        <taxon>Flavobacteriia</taxon>
        <taxon>Flavobacteriales</taxon>
        <taxon>Flavobacteriaceae</taxon>
        <taxon>Flavobacterium</taxon>
    </lineage>
</organism>
<comment type="caution">
    <text evidence="3">The sequence shown here is derived from an EMBL/GenBank/DDBJ whole genome shotgun (WGS) entry which is preliminary data.</text>
</comment>
<feature type="signal peptide" evidence="1">
    <location>
        <begin position="1"/>
        <end position="23"/>
    </location>
</feature>
<dbReference type="Pfam" id="PF13568">
    <property type="entry name" value="OMP_b-brl_2"/>
    <property type="match status" value="1"/>
</dbReference>
<keyword evidence="1" id="KW-0732">Signal</keyword>
<dbReference type="EMBL" id="WQLW01000002">
    <property type="protein sequence ID" value="MVO08509.1"/>
    <property type="molecule type" value="Genomic_DNA"/>
</dbReference>
<sequence>MKRRKKIVATLALALMTSLGVNAQSEESNAEFGVKGGVNFSNMYTEDVDDNNVLTSFNAGFYAKLPISDAVAIQPELLYSRKGAELVYDNAFAEGTAKFKLNYIELPILLKLNITDSFNVHAGPYFAYLVNAQVTNETDSGTFDFEDNYDNDDFNKFDYGLSAGVGLDFQSIGIGVRYNYGLQTVGKDREFAGTTYTVPDGKNSNLSLYLAVRLN</sequence>
<gene>
    <name evidence="3" type="ORF">GOQ30_04940</name>
</gene>
<feature type="domain" description="Outer membrane protein beta-barrel" evidence="2">
    <location>
        <begin position="22"/>
        <end position="183"/>
    </location>
</feature>
<name>A0A6I4IK29_9FLAO</name>
<accession>A0A6I4IK29</accession>
<evidence type="ECO:0000313" key="4">
    <source>
        <dbReference type="Proteomes" id="UP000431264"/>
    </source>
</evidence>
<feature type="chain" id="PRO_5026188766" evidence="1">
    <location>
        <begin position="24"/>
        <end position="215"/>
    </location>
</feature>
<evidence type="ECO:0000256" key="1">
    <source>
        <dbReference type="SAM" id="SignalP"/>
    </source>
</evidence>
<dbReference type="OrthoDB" id="947434at2"/>
<evidence type="ECO:0000259" key="2">
    <source>
        <dbReference type="Pfam" id="PF13568"/>
    </source>
</evidence>
<proteinExistence type="predicted"/>
<dbReference type="Proteomes" id="UP000431264">
    <property type="component" value="Unassembled WGS sequence"/>
</dbReference>
<dbReference type="InterPro" id="IPR025665">
    <property type="entry name" value="Beta-barrel_OMP_2"/>
</dbReference>
<reference evidence="4" key="1">
    <citation type="submission" date="2019-05" db="EMBL/GenBank/DDBJ databases">
        <title>Flavobacterium profundi sp. nov., isolated from a deep-sea seamount.</title>
        <authorList>
            <person name="Zhang D.-C."/>
        </authorList>
    </citation>
    <scope>NUCLEOTIDE SEQUENCE [LARGE SCALE GENOMIC DNA]</scope>
    <source>
        <strain evidence="4">TP390</strain>
    </source>
</reference>
<evidence type="ECO:0000313" key="3">
    <source>
        <dbReference type="EMBL" id="MVO08509.1"/>
    </source>
</evidence>